<comment type="caution">
    <text evidence="1">The sequence shown here is derived from an EMBL/GenBank/DDBJ whole genome shotgun (WGS) entry which is preliminary data.</text>
</comment>
<reference evidence="2" key="1">
    <citation type="journal article" date="2018" name="Gigascience">
        <title>Genome assembly of the Pink Ipe (Handroanthus impetiginosus, Bignoniaceae), a highly valued, ecologically keystone Neotropical timber forest tree.</title>
        <authorList>
            <person name="Silva-Junior O.B."/>
            <person name="Grattapaglia D."/>
            <person name="Novaes E."/>
            <person name="Collevatti R.G."/>
        </authorList>
    </citation>
    <scope>NUCLEOTIDE SEQUENCE [LARGE SCALE GENOMIC DNA]</scope>
    <source>
        <strain evidence="2">cv. UFG-1</strain>
    </source>
</reference>
<evidence type="ECO:0000313" key="1">
    <source>
        <dbReference type="EMBL" id="PIN23526.1"/>
    </source>
</evidence>
<dbReference type="Proteomes" id="UP000231279">
    <property type="component" value="Unassembled WGS sequence"/>
</dbReference>
<sequence length="70" mass="7837">MDPNGVFRAYPVVRGVSTKANNNECRANLRTQAQLIVNCRPSMLLLVANDVPWNYLFILIGDHFGDGDMN</sequence>
<dbReference type="AlphaFoldDB" id="A0A2G9I1A1"/>
<evidence type="ECO:0000313" key="2">
    <source>
        <dbReference type="Proteomes" id="UP000231279"/>
    </source>
</evidence>
<name>A0A2G9I1A1_9LAMI</name>
<gene>
    <name evidence="1" type="ORF">CDL12_03774</name>
</gene>
<dbReference type="EMBL" id="NKXS01000559">
    <property type="protein sequence ID" value="PIN23526.1"/>
    <property type="molecule type" value="Genomic_DNA"/>
</dbReference>
<proteinExistence type="predicted"/>
<keyword evidence="2" id="KW-1185">Reference proteome</keyword>
<protein>
    <submittedName>
        <fullName evidence="1">Uncharacterized protein</fullName>
    </submittedName>
</protein>
<organism evidence="1 2">
    <name type="scientific">Handroanthus impetiginosus</name>
    <dbReference type="NCBI Taxonomy" id="429701"/>
    <lineage>
        <taxon>Eukaryota</taxon>
        <taxon>Viridiplantae</taxon>
        <taxon>Streptophyta</taxon>
        <taxon>Embryophyta</taxon>
        <taxon>Tracheophyta</taxon>
        <taxon>Spermatophyta</taxon>
        <taxon>Magnoliopsida</taxon>
        <taxon>eudicotyledons</taxon>
        <taxon>Gunneridae</taxon>
        <taxon>Pentapetalae</taxon>
        <taxon>asterids</taxon>
        <taxon>lamiids</taxon>
        <taxon>Lamiales</taxon>
        <taxon>Bignoniaceae</taxon>
        <taxon>Crescentiina</taxon>
        <taxon>Tabebuia alliance</taxon>
        <taxon>Handroanthus</taxon>
    </lineage>
</organism>
<accession>A0A2G9I1A1</accession>